<accession>A0A7J7NBK1</accession>
<protein>
    <recommendedName>
        <fullName evidence="8">Homeobox domain-containing protein</fullName>
    </recommendedName>
</protein>
<feature type="domain" description="Homeobox" evidence="8">
    <location>
        <begin position="1"/>
        <end position="42"/>
    </location>
</feature>
<sequence length="175" mass="20185">SYKMWNESHKEAQVTELALELNVLPHKVRNWFQNRRTKEKDLQKYRKLVAENSMLQNTIREMKTRIWILEEEIRQLCKVIAECNNCNLRRARNMNSVILPTPYNQVLINNYGSHQPFQVGTNLNMGNQMFHNSDLSMTNGANFDNNGSSMTNGAHFYNGGPSMTNGAHFYNGGLS</sequence>
<comment type="subcellular location">
    <subcellularLocation>
        <location evidence="1 5 6">Nucleus</location>
    </subcellularLocation>
</comment>
<dbReference type="InterPro" id="IPR017970">
    <property type="entry name" value="Homeobox_CS"/>
</dbReference>
<evidence type="ECO:0000259" key="8">
    <source>
        <dbReference type="PROSITE" id="PS50071"/>
    </source>
</evidence>
<dbReference type="Pfam" id="PF00046">
    <property type="entry name" value="Homeodomain"/>
    <property type="match status" value="1"/>
</dbReference>
<dbReference type="GO" id="GO:0000981">
    <property type="term" value="F:DNA-binding transcription factor activity, RNA polymerase II-specific"/>
    <property type="evidence" value="ECO:0007669"/>
    <property type="project" value="InterPro"/>
</dbReference>
<dbReference type="PROSITE" id="PS50071">
    <property type="entry name" value="HOMEOBOX_2"/>
    <property type="match status" value="1"/>
</dbReference>
<dbReference type="InterPro" id="IPR001356">
    <property type="entry name" value="HD"/>
</dbReference>
<feature type="DNA-binding region" description="Homeobox" evidence="5">
    <location>
        <begin position="3"/>
        <end position="43"/>
    </location>
</feature>
<dbReference type="AlphaFoldDB" id="A0A7J7NBK1"/>
<evidence type="ECO:0000256" key="7">
    <source>
        <dbReference type="SAM" id="Coils"/>
    </source>
</evidence>
<proteinExistence type="predicted"/>
<evidence type="ECO:0000313" key="10">
    <source>
        <dbReference type="Proteomes" id="UP000541444"/>
    </source>
</evidence>
<dbReference type="Gene3D" id="1.10.10.60">
    <property type="entry name" value="Homeodomain-like"/>
    <property type="match status" value="1"/>
</dbReference>
<evidence type="ECO:0000256" key="6">
    <source>
        <dbReference type="RuleBase" id="RU000682"/>
    </source>
</evidence>
<dbReference type="PROSITE" id="PS00027">
    <property type="entry name" value="HOMEOBOX_1"/>
    <property type="match status" value="1"/>
</dbReference>
<dbReference type="SUPFAM" id="SSF46689">
    <property type="entry name" value="Homeodomain-like"/>
    <property type="match status" value="1"/>
</dbReference>
<dbReference type="EMBL" id="JACGCM010000926">
    <property type="protein sequence ID" value="KAF6164536.1"/>
    <property type="molecule type" value="Genomic_DNA"/>
</dbReference>
<dbReference type="Proteomes" id="UP000541444">
    <property type="component" value="Unassembled WGS sequence"/>
</dbReference>
<feature type="coiled-coil region" evidence="7">
    <location>
        <begin position="45"/>
        <end position="72"/>
    </location>
</feature>
<feature type="non-terminal residue" evidence="9">
    <location>
        <position position="1"/>
    </location>
</feature>
<evidence type="ECO:0000256" key="5">
    <source>
        <dbReference type="PROSITE-ProRule" id="PRU00108"/>
    </source>
</evidence>
<dbReference type="GO" id="GO:0003677">
    <property type="term" value="F:DNA binding"/>
    <property type="evidence" value="ECO:0007669"/>
    <property type="project" value="UniProtKB-UniRule"/>
</dbReference>
<keyword evidence="10" id="KW-1185">Reference proteome</keyword>
<keyword evidence="3 5" id="KW-0371">Homeobox</keyword>
<evidence type="ECO:0000256" key="1">
    <source>
        <dbReference type="ARBA" id="ARBA00004123"/>
    </source>
</evidence>
<evidence type="ECO:0000256" key="2">
    <source>
        <dbReference type="ARBA" id="ARBA00023125"/>
    </source>
</evidence>
<reference evidence="9 10" key="1">
    <citation type="journal article" date="2020" name="IScience">
        <title>Genome Sequencing of the Endangered Kingdonia uniflora (Circaeasteraceae, Ranunculales) Reveals Potential Mechanisms of Evolutionary Specialization.</title>
        <authorList>
            <person name="Sun Y."/>
            <person name="Deng T."/>
            <person name="Zhang A."/>
            <person name="Moore M.J."/>
            <person name="Landis J.B."/>
            <person name="Lin N."/>
            <person name="Zhang H."/>
            <person name="Zhang X."/>
            <person name="Huang J."/>
            <person name="Zhang X."/>
            <person name="Sun H."/>
            <person name="Wang H."/>
        </authorList>
    </citation>
    <scope>NUCLEOTIDE SEQUENCE [LARGE SCALE GENOMIC DNA]</scope>
    <source>
        <strain evidence="9">TB1705</strain>
        <tissue evidence="9">Leaf</tissue>
    </source>
</reference>
<dbReference type="CDD" id="cd00086">
    <property type="entry name" value="homeodomain"/>
    <property type="match status" value="1"/>
</dbReference>
<evidence type="ECO:0000313" key="9">
    <source>
        <dbReference type="EMBL" id="KAF6164536.1"/>
    </source>
</evidence>
<evidence type="ECO:0000256" key="3">
    <source>
        <dbReference type="ARBA" id="ARBA00023155"/>
    </source>
</evidence>
<keyword evidence="2 5" id="KW-0238">DNA-binding</keyword>
<evidence type="ECO:0000256" key="4">
    <source>
        <dbReference type="ARBA" id="ARBA00023242"/>
    </source>
</evidence>
<keyword evidence="7" id="KW-0175">Coiled coil</keyword>
<dbReference type="InterPro" id="IPR009057">
    <property type="entry name" value="Homeodomain-like_sf"/>
</dbReference>
<comment type="caution">
    <text evidence="9">The sequence shown here is derived from an EMBL/GenBank/DDBJ whole genome shotgun (WGS) entry which is preliminary data.</text>
</comment>
<gene>
    <name evidence="9" type="ORF">GIB67_025362</name>
</gene>
<organism evidence="9 10">
    <name type="scientific">Kingdonia uniflora</name>
    <dbReference type="NCBI Taxonomy" id="39325"/>
    <lineage>
        <taxon>Eukaryota</taxon>
        <taxon>Viridiplantae</taxon>
        <taxon>Streptophyta</taxon>
        <taxon>Embryophyta</taxon>
        <taxon>Tracheophyta</taxon>
        <taxon>Spermatophyta</taxon>
        <taxon>Magnoliopsida</taxon>
        <taxon>Ranunculales</taxon>
        <taxon>Circaeasteraceae</taxon>
        <taxon>Kingdonia</taxon>
    </lineage>
</organism>
<name>A0A7J7NBK1_9MAGN</name>
<dbReference type="GO" id="GO:0005634">
    <property type="term" value="C:nucleus"/>
    <property type="evidence" value="ECO:0007669"/>
    <property type="project" value="UniProtKB-SubCell"/>
</dbReference>
<keyword evidence="4 5" id="KW-0539">Nucleus</keyword>